<accession>A0ABM8H715</accession>
<gene>
    <name evidence="4" type="ORF">GCM10025872_03000</name>
</gene>
<keyword evidence="5" id="KW-1185">Reference proteome</keyword>
<proteinExistence type="predicted"/>
<reference evidence="5" key="1">
    <citation type="journal article" date="2019" name="Int. J. Syst. Evol. Microbiol.">
        <title>The Global Catalogue of Microorganisms (GCM) 10K type strain sequencing project: providing services to taxonomists for standard genome sequencing and annotation.</title>
        <authorList>
            <consortium name="The Broad Institute Genomics Platform"/>
            <consortium name="The Broad Institute Genome Sequencing Center for Infectious Disease"/>
            <person name="Wu L."/>
            <person name="Ma J."/>
        </authorList>
    </citation>
    <scope>NUCLEOTIDE SEQUENCE [LARGE SCALE GENOMIC DNA]</scope>
    <source>
        <strain evidence="5">NBRC 110608</strain>
    </source>
</reference>
<feature type="compositionally biased region" description="Basic and acidic residues" evidence="1">
    <location>
        <begin position="10"/>
        <end position="23"/>
    </location>
</feature>
<dbReference type="InterPro" id="IPR058330">
    <property type="entry name" value="DUF8017"/>
</dbReference>
<evidence type="ECO:0000313" key="4">
    <source>
        <dbReference type="EMBL" id="BDZ56643.1"/>
    </source>
</evidence>
<feature type="region of interest" description="Disordered" evidence="1">
    <location>
        <begin position="1"/>
        <end position="72"/>
    </location>
</feature>
<evidence type="ECO:0000313" key="5">
    <source>
        <dbReference type="Proteomes" id="UP001321421"/>
    </source>
</evidence>
<evidence type="ECO:0000256" key="1">
    <source>
        <dbReference type="SAM" id="MobiDB-lite"/>
    </source>
</evidence>
<feature type="domain" description="DUF8017" evidence="3">
    <location>
        <begin position="139"/>
        <end position="324"/>
    </location>
</feature>
<feature type="transmembrane region" description="Helical" evidence="2">
    <location>
        <begin position="77"/>
        <end position="98"/>
    </location>
</feature>
<keyword evidence="2" id="KW-0812">Transmembrane</keyword>
<organism evidence="4 5">
    <name type="scientific">Barrientosiimonas endolithica</name>
    <dbReference type="NCBI Taxonomy" id="1535208"/>
    <lineage>
        <taxon>Bacteria</taxon>
        <taxon>Bacillati</taxon>
        <taxon>Actinomycetota</taxon>
        <taxon>Actinomycetes</taxon>
        <taxon>Micrococcales</taxon>
        <taxon>Dermacoccaceae</taxon>
        <taxon>Barrientosiimonas</taxon>
    </lineage>
</organism>
<dbReference type="EMBL" id="AP027735">
    <property type="protein sequence ID" value="BDZ56643.1"/>
    <property type="molecule type" value="Genomic_DNA"/>
</dbReference>
<keyword evidence="2" id="KW-1133">Transmembrane helix</keyword>
<dbReference type="Pfam" id="PF26056">
    <property type="entry name" value="DUF8017"/>
    <property type="match status" value="1"/>
</dbReference>
<evidence type="ECO:0000256" key="2">
    <source>
        <dbReference type="SAM" id="Phobius"/>
    </source>
</evidence>
<feature type="compositionally biased region" description="Low complexity" evidence="1">
    <location>
        <begin position="104"/>
        <end position="144"/>
    </location>
</feature>
<keyword evidence="2" id="KW-0472">Membrane</keyword>
<evidence type="ECO:0000259" key="3">
    <source>
        <dbReference type="Pfam" id="PF26056"/>
    </source>
</evidence>
<dbReference type="Proteomes" id="UP001321421">
    <property type="component" value="Chromosome"/>
</dbReference>
<name>A0ABM8H715_9MICO</name>
<sequence length="325" mass="32754">MSNNDGQWRGYDESAWRDQEFGHGQEQYYRGLQVPGEGPGRAEQQPASPGGPGDGRTPSPTEPRPPSGSGGLSAKTVALLTAGVVALVGAGVGGYLLLGRGDGSPAVAGSSSPAAGPSSAPSSATAPTAAASSGTPTPTATTAGFKLVSDTERGGAYEVPNGYMRLGTSGAVGWTNPATEDTMAQISNASWGGAGFCSKPTTVTTNIGFYGTTTDPGMAAPSAFDRFAKAAAVRPDGKSSGDYASPTSTTVTLADGSKAVRTRGTVPSQLKDDPCRKFDTELVVTSFTHPSTGASVTLVASRLLGTPRTASDADFTKILDSIRPA</sequence>
<protein>
    <recommendedName>
        <fullName evidence="3">DUF8017 domain-containing protein</fullName>
    </recommendedName>
</protein>
<dbReference type="RefSeq" id="WP_289232112.1">
    <property type="nucleotide sequence ID" value="NZ_AP027735.1"/>
</dbReference>
<feature type="region of interest" description="Disordered" evidence="1">
    <location>
        <begin position="104"/>
        <end position="146"/>
    </location>
</feature>